<gene>
    <name evidence="2" type="ORF">AXF42_Ash012232</name>
</gene>
<sequence length="71" mass="7533">MEHQTLAAQRKGNPLPRRGQVKARIIGGLVRSIIPSSSKTARSRRRKGPAGEMTPSSPATSGYASDESSEA</sequence>
<feature type="compositionally biased region" description="Polar residues" evidence="1">
    <location>
        <begin position="54"/>
        <end position="63"/>
    </location>
</feature>
<reference evidence="2 3" key="1">
    <citation type="journal article" date="2017" name="Nature">
        <title>The Apostasia genome and the evolution of orchids.</title>
        <authorList>
            <person name="Zhang G.Q."/>
            <person name="Liu K.W."/>
            <person name="Li Z."/>
            <person name="Lohaus R."/>
            <person name="Hsiao Y.Y."/>
            <person name="Niu S.C."/>
            <person name="Wang J.Y."/>
            <person name="Lin Y.C."/>
            <person name="Xu Q."/>
            <person name="Chen L.J."/>
            <person name="Yoshida K."/>
            <person name="Fujiwara S."/>
            <person name="Wang Z.W."/>
            <person name="Zhang Y.Q."/>
            <person name="Mitsuda N."/>
            <person name="Wang M."/>
            <person name="Liu G.H."/>
            <person name="Pecoraro L."/>
            <person name="Huang H.X."/>
            <person name="Xiao X.J."/>
            <person name="Lin M."/>
            <person name="Wu X.Y."/>
            <person name="Wu W.L."/>
            <person name="Chen Y.Y."/>
            <person name="Chang S.B."/>
            <person name="Sakamoto S."/>
            <person name="Ohme-Takagi M."/>
            <person name="Yagi M."/>
            <person name="Zeng S.J."/>
            <person name="Shen C.Y."/>
            <person name="Yeh C.M."/>
            <person name="Luo Y.B."/>
            <person name="Tsai W.C."/>
            <person name="Van de Peer Y."/>
            <person name="Liu Z.J."/>
        </authorList>
    </citation>
    <scope>NUCLEOTIDE SEQUENCE [LARGE SCALE GENOMIC DNA]</scope>
    <source>
        <strain evidence="3">cv. Shenzhen</strain>
        <tissue evidence="2">Stem</tissue>
    </source>
</reference>
<feature type="region of interest" description="Disordered" evidence="1">
    <location>
        <begin position="31"/>
        <end position="71"/>
    </location>
</feature>
<dbReference type="EMBL" id="KZ451916">
    <property type="protein sequence ID" value="PKA62645.1"/>
    <property type="molecule type" value="Genomic_DNA"/>
</dbReference>
<keyword evidence="3" id="KW-1185">Reference proteome</keyword>
<protein>
    <submittedName>
        <fullName evidence="2">Uncharacterized protein</fullName>
    </submittedName>
</protein>
<name>A0A2I0B4C5_9ASPA</name>
<dbReference type="OrthoDB" id="743446at2759"/>
<evidence type="ECO:0000313" key="3">
    <source>
        <dbReference type="Proteomes" id="UP000236161"/>
    </source>
</evidence>
<organism evidence="2 3">
    <name type="scientific">Apostasia shenzhenica</name>
    <dbReference type="NCBI Taxonomy" id="1088818"/>
    <lineage>
        <taxon>Eukaryota</taxon>
        <taxon>Viridiplantae</taxon>
        <taxon>Streptophyta</taxon>
        <taxon>Embryophyta</taxon>
        <taxon>Tracheophyta</taxon>
        <taxon>Spermatophyta</taxon>
        <taxon>Magnoliopsida</taxon>
        <taxon>Liliopsida</taxon>
        <taxon>Asparagales</taxon>
        <taxon>Orchidaceae</taxon>
        <taxon>Apostasioideae</taxon>
        <taxon>Apostasia</taxon>
    </lineage>
</organism>
<evidence type="ECO:0000256" key="1">
    <source>
        <dbReference type="SAM" id="MobiDB-lite"/>
    </source>
</evidence>
<proteinExistence type="predicted"/>
<feature type="region of interest" description="Disordered" evidence="1">
    <location>
        <begin position="1"/>
        <end position="20"/>
    </location>
</feature>
<dbReference type="Proteomes" id="UP000236161">
    <property type="component" value="Unassembled WGS sequence"/>
</dbReference>
<dbReference type="AlphaFoldDB" id="A0A2I0B4C5"/>
<accession>A0A2I0B4C5</accession>
<evidence type="ECO:0000313" key="2">
    <source>
        <dbReference type="EMBL" id="PKA62645.1"/>
    </source>
</evidence>